<gene>
    <name evidence="6" type="ORF">GRI44_02505</name>
</gene>
<evidence type="ECO:0000256" key="4">
    <source>
        <dbReference type="ARBA" id="ARBA00023014"/>
    </source>
</evidence>
<accession>A0A6L7GEI6</accession>
<dbReference type="OrthoDB" id="7421815at2"/>
<keyword evidence="2" id="KW-0479">Metal-binding</keyword>
<comment type="caution">
    <text evidence="6">The sequence shown here is derived from an EMBL/GenBank/DDBJ whole genome shotgun (WGS) entry which is preliminary data.</text>
</comment>
<evidence type="ECO:0000259" key="5">
    <source>
        <dbReference type="PROSITE" id="PS51296"/>
    </source>
</evidence>
<feature type="domain" description="Rieske" evidence="5">
    <location>
        <begin position="1"/>
        <end position="38"/>
    </location>
</feature>
<name>A0A6L7GEI6_9SPHN</name>
<dbReference type="EMBL" id="WTYU01000001">
    <property type="protein sequence ID" value="MXP13624.1"/>
    <property type="molecule type" value="Genomic_DNA"/>
</dbReference>
<dbReference type="Gene3D" id="2.102.10.10">
    <property type="entry name" value="Rieske [2Fe-2S] iron-sulphur domain"/>
    <property type="match status" value="1"/>
</dbReference>
<dbReference type="SUPFAM" id="SSF50022">
    <property type="entry name" value="ISP domain"/>
    <property type="match status" value="1"/>
</dbReference>
<dbReference type="InterPro" id="IPR017941">
    <property type="entry name" value="Rieske_2Fe-2S"/>
</dbReference>
<dbReference type="InterPro" id="IPR036922">
    <property type="entry name" value="Rieske_2Fe-2S_sf"/>
</dbReference>
<dbReference type="Pfam" id="PF00355">
    <property type="entry name" value="Rieske"/>
    <property type="match status" value="1"/>
</dbReference>
<organism evidence="6 7">
    <name type="scientific">Allopontixanthobacter confluentis</name>
    <dbReference type="NCBI Taxonomy" id="1849021"/>
    <lineage>
        <taxon>Bacteria</taxon>
        <taxon>Pseudomonadati</taxon>
        <taxon>Pseudomonadota</taxon>
        <taxon>Alphaproteobacteria</taxon>
        <taxon>Sphingomonadales</taxon>
        <taxon>Erythrobacteraceae</taxon>
        <taxon>Allopontixanthobacter</taxon>
    </lineage>
</organism>
<reference evidence="6 7" key="1">
    <citation type="submission" date="2019-12" db="EMBL/GenBank/DDBJ databases">
        <title>Genomic-based taxomic classification of the family Erythrobacteraceae.</title>
        <authorList>
            <person name="Xu L."/>
        </authorList>
    </citation>
    <scope>NUCLEOTIDE SEQUENCE [LARGE SCALE GENOMIC DNA]</scope>
    <source>
        <strain evidence="6 7">KCTC 52259</strain>
    </source>
</reference>
<protein>
    <submittedName>
        <fullName evidence="6">Rieske 2Fe-2S domain-containing protein</fullName>
    </submittedName>
</protein>
<evidence type="ECO:0000313" key="6">
    <source>
        <dbReference type="EMBL" id="MXP13624.1"/>
    </source>
</evidence>
<keyword evidence="1" id="KW-0001">2Fe-2S</keyword>
<evidence type="ECO:0000256" key="2">
    <source>
        <dbReference type="ARBA" id="ARBA00022723"/>
    </source>
</evidence>
<keyword evidence="7" id="KW-1185">Reference proteome</keyword>
<dbReference type="GO" id="GO:0046872">
    <property type="term" value="F:metal ion binding"/>
    <property type="evidence" value="ECO:0007669"/>
    <property type="project" value="UniProtKB-KW"/>
</dbReference>
<evidence type="ECO:0000256" key="3">
    <source>
        <dbReference type="ARBA" id="ARBA00023004"/>
    </source>
</evidence>
<dbReference type="PROSITE" id="PS51296">
    <property type="entry name" value="RIESKE"/>
    <property type="match status" value="1"/>
</dbReference>
<keyword evidence="3" id="KW-0408">Iron</keyword>
<evidence type="ECO:0000256" key="1">
    <source>
        <dbReference type="ARBA" id="ARBA00022714"/>
    </source>
</evidence>
<keyword evidence="4" id="KW-0411">Iron-sulfur</keyword>
<evidence type="ECO:0000313" key="7">
    <source>
        <dbReference type="Proteomes" id="UP000473531"/>
    </source>
</evidence>
<dbReference type="GO" id="GO:0051537">
    <property type="term" value="F:2 iron, 2 sulfur cluster binding"/>
    <property type="evidence" value="ECO:0007669"/>
    <property type="project" value="UniProtKB-KW"/>
</dbReference>
<sequence length="38" mass="4344">MLDKARVIDGSIRCPWHGYVFNLLDGRCQSQPALKLIE</sequence>
<proteinExistence type="predicted"/>
<dbReference type="Proteomes" id="UP000473531">
    <property type="component" value="Unassembled WGS sequence"/>
</dbReference>
<dbReference type="AlphaFoldDB" id="A0A6L7GEI6"/>